<dbReference type="EMBL" id="JAAGSC010000043">
    <property type="protein sequence ID" value="NDY96455.1"/>
    <property type="molecule type" value="Genomic_DNA"/>
</dbReference>
<evidence type="ECO:0000256" key="4">
    <source>
        <dbReference type="ARBA" id="ARBA00022475"/>
    </source>
</evidence>
<comment type="subcellular location">
    <subcellularLocation>
        <location evidence="1 10">Cell inner membrane</location>
    </subcellularLocation>
</comment>
<accession>A0A845V955</accession>
<keyword evidence="14" id="KW-1185">Reference proteome</keyword>
<dbReference type="GO" id="GO:0009306">
    <property type="term" value="P:protein secretion"/>
    <property type="evidence" value="ECO:0007669"/>
    <property type="project" value="InterPro"/>
</dbReference>
<gene>
    <name evidence="13" type="primary">gspK</name>
    <name evidence="13" type="ORF">G3I74_12010</name>
</gene>
<evidence type="ECO:0000256" key="7">
    <source>
        <dbReference type="ARBA" id="ARBA00022927"/>
    </source>
</evidence>
<name>A0A845V955_9GAMM</name>
<evidence type="ECO:0000256" key="1">
    <source>
        <dbReference type="ARBA" id="ARBA00004533"/>
    </source>
</evidence>
<keyword evidence="7" id="KW-0653">Protein transport</keyword>
<dbReference type="NCBIfam" id="NF037980">
    <property type="entry name" value="T2SS_GspK"/>
    <property type="match status" value="1"/>
</dbReference>
<comment type="caution">
    <text evidence="13">The sequence shown here is derived from an EMBL/GenBank/DDBJ whole genome shotgun (WGS) entry which is preliminary data.</text>
</comment>
<organism evidence="13 14">
    <name type="scientific">Wenzhouxiangella limi</name>
    <dbReference type="NCBI Taxonomy" id="2707351"/>
    <lineage>
        <taxon>Bacteria</taxon>
        <taxon>Pseudomonadati</taxon>
        <taxon>Pseudomonadota</taxon>
        <taxon>Gammaproteobacteria</taxon>
        <taxon>Chromatiales</taxon>
        <taxon>Wenzhouxiangellaceae</taxon>
        <taxon>Wenzhouxiangella</taxon>
    </lineage>
</organism>
<comment type="similarity">
    <text evidence="2 10">Belongs to the GSP K family.</text>
</comment>
<dbReference type="RefSeq" id="WP_164211854.1">
    <property type="nucleotide sequence ID" value="NZ_JAAGSC010000043.1"/>
</dbReference>
<evidence type="ECO:0000256" key="3">
    <source>
        <dbReference type="ARBA" id="ARBA00022448"/>
    </source>
</evidence>
<keyword evidence="5 10" id="KW-0997">Cell inner membrane</keyword>
<dbReference type="SUPFAM" id="SSF54523">
    <property type="entry name" value="Pili subunits"/>
    <property type="match status" value="1"/>
</dbReference>
<dbReference type="Gene3D" id="3.30.1300.30">
    <property type="entry name" value="GSPII I/J protein-like"/>
    <property type="match status" value="1"/>
</dbReference>
<dbReference type="InterPro" id="IPR038072">
    <property type="entry name" value="GspK_central_sf"/>
</dbReference>
<evidence type="ECO:0000256" key="5">
    <source>
        <dbReference type="ARBA" id="ARBA00022519"/>
    </source>
</evidence>
<evidence type="ECO:0000313" key="14">
    <source>
        <dbReference type="Proteomes" id="UP000484885"/>
    </source>
</evidence>
<evidence type="ECO:0000256" key="10">
    <source>
        <dbReference type="PIRNR" id="PIRNR002786"/>
    </source>
</evidence>
<dbReference type="InterPro" id="IPR045584">
    <property type="entry name" value="Pilin-like"/>
</dbReference>
<dbReference type="Pfam" id="PF21687">
    <property type="entry name" value="T2SSK_1st"/>
    <property type="match status" value="1"/>
</dbReference>
<sequence length="306" mass="33429">MVQRFRQRGSALLIALVAVALATVLAVGLLERAQRAMARTEALISGERSYQYALAMEALVARMMTRARAEGLDAALADGAWTPPYDVPGGQVRGRLLDQQGRFNLNALASPDGALARRAERRLERLLEVLGQPPAVAAELADWIEGDAAIRSGSVGDFWYAAQQPAYRMSGLPLAHVSELRWLRSVDSGVYEVLLPHVTALPDPRLRVNVNSTSAEVLSVLVEGLDVESARRVLADGPFTDPAQLSAHPLLAGLLTPDVERELLVSSEWYLAQARVVLEEIERDFFRLMTLDGAGYDFRYASQGLL</sequence>
<reference evidence="13 14" key="1">
    <citation type="submission" date="2020-02" db="EMBL/GenBank/DDBJ databases">
        <authorList>
            <person name="Zhang X.-Y."/>
        </authorList>
    </citation>
    <scope>NUCLEOTIDE SEQUENCE [LARGE SCALE GENOMIC DNA]</scope>
    <source>
        <strain evidence="13 14">C33</strain>
    </source>
</reference>
<protein>
    <recommendedName>
        <fullName evidence="10">Type II secretion system protein K</fullName>
    </recommendedName>
</protein>
<evidence type="ECO:0000256" key="6">
    <source>
        <dbReference type="ARBA" id="ARBA00022692"/>
    </source>
</evidence>
<dbReference type="PIRSF" id="PIRSF002786">
    <property type="entry name" value="XcpX"/>
    <property type="match status" value="1"/>
</dbReference>
<feature type="domain" description="T2SS protein K first SAM-like" evidence="12">
    <location>
        <begin position="101"/>
        <end position="203"/>
    </location>
</feature>
<evidence type="ECO:0000259" key="11">
    <source>
        <dbReference type="Pfam" id="PF03934"/>
    </source>
</evidence>
<keyword evidence="3 10" id="KW-0813">Transport</keyword>
<dbReference type="InterPro" id="IPR005628">
    <property type="entry name" value="GspK"/>
</dbReference>
<keyword evidence="4 10" id="KW-1003">Cell membrane</keyword>
<dbReference type="AlphaFoldDB" id="A0A845V955"/>
<dbReference type="SUPFAM" id="SSF158544">
    <property type="entry name" value="GspK insert domain-like"/>
    <property type="match status" value="1"/>
</dbReference>
<dbReference type="GO" id="GO:0005886">
    <property type="term" value="C:plasma membrane"/>
    <property type="evidence" value="ECO:0007669"/>
    <property type="project" value="UniProtKB-SubCell"/>
</dbReference>
<dbReference type="PANTHER" id="PTHR38831">
    <property type="entry name" value="TYPE II SECRETION SYSTEM PROTEIN K"/>
    <property type="match status" value="1"/>
</dbReference>
<dbReference type="Gene3D" id="1.10.40.60">
    <property type="entry name" value="EpsJ-like"/>
    <property type="match status" value="2"/>
</dbReference>
<dbReference type="InterPro" id="IPR049179">
    <property type="entry name" value="T2SSK_SAM-like_2nd"/>
</dbReference>
<evidence type="ECO:0000256" key="8">
    <source>
        <dbReference type="ARBA" id="ARBA00022989"/>
    </source>
</evidence>
<keyword evidence="8" id="KW-1133">Transmembrane helix</keyword>
<feature type="domain" description="T2SS protein K second SAM-like" evidence="11">
    <location>
        <begin position="208"/>
        <end position="254"/>
    </location>
</feature>
<evidence type="ECO:0000259" key="12">
    <source>
        <dbReference type="Pfam" id="PF21687"/>
    </source>
</evidence>
<proteinExistence type="inferred from homology"/>
<dbReference type="Proteomes" id="UP000484885">
    <property type="component" value="Unassembled WGS sequence"/>
</dbReference>
<keyword evidence="6" id="KW-0812">Transmembrane</keyword>
<dbReference type="Pfam" id="PF03934">
    <property type="entry name" value="T2SSK"/>
    <property type="match status" value="1"/>
</dbReference>
<keyword evidence="9 10" id="KW-0472">Membrane</keyword>
<evidence type="ECO:0000313" key="13">
    <source>
        <dbReference type="EMBL" id="NDY96455.1"/>
    </source>
</evidence>
<dbReference type="PANTHER" id="PTHR38831:SF1">
    <property type="entry name" value="TYPE II SECRETION SYSTEM PROTEIN K-RELATED"/>
    <property type="match status" value="1"/>
</dbReference>
<evidence type="ECO:0000256" key="2">
    <source>
        <dbReference type="ARBA" id="ARBA00007246"/>
    </source>
</evidence>
<dbReference type="InterPro" id="IPR049031">
    <property type="entry name" value="T2SSK_SAM-like_1st"/>
</dbReference>
<evidence type="ECO:0000256" key="9">
    <source>
        <dbReference type="ARBA" id="ARBA00023136"/>
    </source>
</evidence>